<dbReference type="Proteomes" id="UP000054251">
    <property type="component" value="Unassembled WGS sequence"/>
</dbReference>
<dbReference type="GO" id="GO:0016787">
    <property type="term" value="F:hydrolase activity"/>
    <property type="evidence" value="ECO:0007669"/>
    <property type="project" value="UniProtKB-KW"/>
</dbReference>
<sequence>MYLDNEWLDPLPIYCFLIEHPEGYYLVDTGDAWRSAFPGYLTWWNFILRSVVEYQIAPEEEIGFQLSKLGINTNEDIKAVILSHFHLDHAGGLVHFPHNRILATKVNYNDALGLKGKFYGYLPQWFPFWFRPEFIEFKDEAIGPFDSSYYVTKDQRVIIVPTPGHTDGHVSVIVRDDDISYFITGDAVYSEQSLKNGIIDSMTIDPEMTMKTLKKIQEFSLSEPTVVLPSHDSDVPSRLKNKVKFSMDS</sequence>
<keyword evidence="3" id="KW-0479">Metal-binding</keyword>
<keyword evidence="5" id="KW-0862">Zinc</keyword>
<dbReference type="CDD" id="cd07729">
    <property type="entry name" value="AHL_lactonase_MBL-fold"/>
    <property type="match status" value="1"/>
</dbReference>
<dbReference type="RefSeq" id="XP_015469891.1">
    <property type="nucleotide sequence ID" value="XM_015609254.1"/>
</dbReference>
<dbReference type="PANTHER" id="PTHR42978">
    <property type="entry name" value="QUORUM-QUENCHING LACTONASE YTNP-RELATED-RELATED"/>
    <property type="match status" value="1"/>
</dbReference>
<keyword evidence="8" id="KW-1185">Reference proteome</keyword>
<evidence type="ECO:0000313" key="7">
    <source>
        <dbReference type="EMBL" id="KSA03789.1"/>
    </source>
</evidence>
<dbReference type="SMART" id="SM00849">
    <property type="entry name" value="Lactamase_B"/>
    <property type="match status" value="1"/>
</dbReference>
<dbReference type="GO" id="GO:0046872">
    <property type="term" value="F:metal ion binding"/>
    <property type="evidence" value="ECO:0007669"/>
    <property type="project" value="UniProtKB-KW"/>
</dbReference>
<evidence type="ECO:0000256" key="5">
    <source>
        <dbReference type="ARBA" id="ARBA00022833"/>
    </source>
</evidence>
<evidence type="ECO:0000256" key="3">
    <source>
        <dbReference type="ARBA" id="ARBA00022723"/>
    </source>
</evidence>
<dbReference type="Pfam" id="PF00753">
    <property type="entry name" value="Lactamase_B"/>
    <property type="match status" value="1"/>
</dbReference>
<name>A0A0V1Q5R1_9ASCO</name>
<dbReference type="EMBL" id="LMYN01000005">
    <property type="protein sequence ID" value="KSA03789.1"/>
    <property type="molecule type" value="Genomic_DNA"/>
</dbReference>
<dbReference type="InterPro" id="IPR001279">
    <property type="entry name" value="Metallo-B-lactamas"/>
</dbReference>
<protein>
    <recommendedName>
        <fullName evidence="6">Metallo-beta-lactamase domain-containing protein</fullName>
    </recommendedName>
</protein>
<evidence type="ECO:0000313" key="8">
    <source>
        <dbReference type="Proteomes" id="UP000054251"/>
    </source>
</evidence>
<dbReference type="PANTHER" id="PTHR42978:SF2">
    <property type="entry name" value="102 KBASES UNSTABLE REGION: FROM 1 TO 119443"/>
    <property type="match status" value="1"/>
</dbReference>
<feature type="domain" description="Metallo-beta-lactamase" evidence="6">
    <location>
        <begin position="12"/>
        <end position="231"/>
    </location>
</feature>
<keyword evidence="4" id="KW-0378">Hydrolase</keyword>
<organism evidence="7 8">
    <name type="scientific">Debaryomyces fabryi</name>
    <dbReference type="NCBI Taxonomy" id="58627"/>
    <lineage>
        <taxon>Eukaryota</taxon>
        <taxon>Fungi</taxon>
        <taxon>Dikarya</taxon>
        <taxon>Ascomycota</taxon>
        <taxon>Saccharomycotina</taxon>
        <taxon>Pichiomycetes</taxon>
        <taxon>Debaryomycetaceae</taxon>
        <taxon>Debaryomyces</taxon>
    </lineage>
</organism>
<evidence type="ECO:0000256" key="4">
    <source>
        <dbReference type="ARBA" id="ARBA00022801"/>
    </source>
</evidence>
<dbReference type="Gene3D" id="3.60.15.10">
    <property type="entry name" value="Ribonuclease Z/Hydroxyacylglutathione hydrolase-like"/>
    <property type="match status" value="1"/>
</dbReference>
<dbReference type="AlphaFoldDB" id="A0A0V1Q5R1"/>
<reference evidence="7 8" key="1">
    <citation type="submission" date="2015-11" db="EMBL/GenBank/DDBJ databases">
        <title>The genome of Debaryomyces fabryi.</title>
        <authorList>
            <person name="Tafer H."/>
            <person name="Lopandic K."/>
        </authorList>
    </citation>
    <scope>NUCLEOTIDE SEQUENCE [LARGE SCALE GENOMIC DNA]</scope>
    <source>
        <strain evidence="7 8">CBS 789</strain>
    </source>
</reference>
<dbReference type="InterPro" id="IPR051013">
    <property type="entry name" value="MBL_superfamily_lactonases"/>
</dbReference>
<proteinExistence type="inferred from homology"/>
<evidence type="ECO:0000259" key="6">
    <source>
        <dbReference type="SMART" id="SM00849"/>
    </source>
</evidence>
<comment type="similarity">
    <text evidence="2">Belongs to the metallo-beta-lactamase superfamily.</text>
</comment>
<dbReference type="GeneID" id="26837433"/>
<evidence type="ECO:0000256" key="1">
    <source>
        <dbReference type="ARBA" id="ARBA00001947"/>
    </source>
</evidence>
<dbReference type="InterPro" id="IPR036866">
    <property type="entry name" value="RibonucZ/Hydroxyglut_hydro"/>
</dbReference>
<gene>
    <name evidence="7" type="ORF">AC631_00424</name>
</gene>
<dbReference type="SUPFAM" id="SSF56281">
    <property type="entry name" value="Metallo-hydrolase/oxidoreductase"/>
    <property type="match status" value="1"/>
</dbReference>
<dbReference type="OrthoDB" id="10250730at2759"/>
<evidence type="ECO:0000256" key="2">
    <source>
        <dbReference type="ARBA" id="ARBA00007749"/>
    </source>
</evidence>
<comment type="cofactor">
    <cofactor evidence="1">
        <name>Zn(2+)</name>
        <dbReference type="ChEBI" id="CHEBI:29105"/>
    </cofactor>
</comment>
<comment type="caution">
    <text evidence="7">The sequence shown here is derived from an EMBL/GenBank/DDBJ whole genome shotgun (WGS) entry which is preliminary data.</text>
</comment>
<accession>A0A0V1Q5R1</accession>